<dbReference type="Proteomes" id="UP000292855">
    <property type="component" value="Unassembled WGS sequence"/>
</dbReference>
<reference evidence="2 3" key="1">
    <citation type="submission" date="2019-02" db="EMBL/GenBank/DDBJ databases">
        <authorList>
            <person name="Li Y."/>
        </authorList>
    </citation>
    <scope>NUCLEOTIDE SEQUENCE [LARGE SCALE GENOMIC DNA]</scope>
    <source>
        <strain evidence="2 3">30C10-4-7</strain>
    </source>
</reference>
<dbReference type="CDD" id="cd00761">
    <property type="entry name" value="Glyco_tranf_GTA_type"/>
    <property type="match status" value="1"/>
</dbReference>
<dbReference type="OrthoDB" id="6638511at2"/>
<name>A0A4Q6XS48_9SPHI</name>
<feature type="domain" description="Glycosyltransferase 2-like" evidence="1">
    <location>
        <begin position="12"/>
        <end position="169"/>
    </location>
</feature>
<keyword evidence="2" id="KW-0808">Transferase</keyword>
<proteinExistence type="predicted"/>
<dbReference type="RefSeq" id="WP_130141479.1">
    <property type="nucleotide sequence ID" value="NZ_SGIT01000002.1"/>
</dbReference>
<dbReference type="GO" id="GO:0016758">
    <property type="term" value="F:hexosyltransferase activity"/>
    <property type="evidence" value="ECO:0007669"/>
    <property type="project" value="UniProtKB-ARBA"/>
</dbReference>
<dbReference type="Pfam" id="PF00535">
    <property type="entry name" value="Glycos_transf_2"/>
    <property type="match status" value="1"/>
</dbReference>
<protein>
    <submittedName>
        <fullName evidence="2">Glycosyltransferase family 2 protein</fullName>
    </submittedName>
</protein>
<dbReference type="AlphaFoldDB" id="A0A4Q6XS48"/>
<evidence type="ECO:0000313" key="2">
    <source>
        <dbReference type="EMBL" id="RZF59559.1"/>
    </source>
</evidence>
<comment type="caution">
    <text evidence="2">The sequence shown here is derived from an EMBL/GenBank/DDBJ whole genome shotgun (WGS) entry which is preliminary data.</text>
</comment>
<dbReference type="EMBL" id="SGIT01000002">
    <property type="protein sequence ID" value="RZF59559.1"/>
    <property type="molecule type" value="Genomic_DNA"/>
</dbReference>
<gene>
    <name evidence="2" type="ORF">EWE74_10375</name>
</gene>
<accession>A0A4Q6XS48</accession>
<dbReference type="PANTHER" id="PTHR22916">
    <property type="entry name" value="GLYCOSYLTRANSFERASE"/>
    <property type="match status" value="1"/>
</dbReference>
<evidence type="ECO:0000259" key="1">
    <source>
        <dbReference type="Pfam" id="PF00535"/>
    </source>
</evidence>
<dbReference type="SUPFAM" id="SSF53448">
    <property type="entry name" value="Nucleotide-diphospho-sugar transferases"/>
    <property type="match status" value="1"/>
</dbReference>
<organism evidence="2 3">
    <name type="scientific">Sphingobacterium corticibacterium</name>
    <dbReference type="NCBI Taxonomy" id="2484746"/>
    <lineage>
        <taxon>Bacteria</taxon>
        <taxon>Pseudomonadati</taxon>
        <taxon>Bacteroidota</taxon>
        <taxon>Sphingobacteriia</taxon>
        <taxon>Sphingobacteriales</taxon>
        <taxon>Sphingobacteriaceae</taxon>
        <taxon>Sphingobacterium</taxon>
    </lineage>
</organism>
<evidence type="ECO:0000313" key="3">
    <source>
        <dbReference type="Proteomes" id="UP000292855"/>
    </source>
</evidence>
<dbReference type="Gene3D" id="3.90.550.10">
    <property type="entry name" value="Spore Coat Polysaccharide Biosynthesis Protein SpsA, Chain A"/>
    <property type="match status" value="1"/>
</dbReference>
<dbReference type="InterPro" id="IPR029044">
    <property type="entry name" value="Nucleotide-diphossugar_trans"/>
</dbReference>
<keyword evidence="3" id="KW-1185">Reference proteome</keyword>
<dbReference type="InterPro" id="IPR001173">
    <property type="entry name" value="Glyco_trans_2-like"/>
</dbReference>
<sequence length="281" mass="33188">MTLSHSNIPIVSIIIPCYNQADWLPDTLLSVYEQTFTNWECLIVNDGSPDDTAEIGELWEQKDSRFKLIQKENGGLGSARNFGLDHSQGKYVLFLDSDDLISRTKLETSIKIFNEDNADVVVTNFYHLINDKVKPPFCRLQQDFLSYENILLKWDYEFSIPIHCGIFKKELINETRFNETLKAGEDWIFWLALFKNNPKAVYIDEELVCYRLHKKGVTRNPEVMLENKRLAHIYIFKDLDDNSKIAFFDRFSYRTLLLYERDRKKIEKRKLKNIIKRLFGH</sequence>
<dbReference type="PANTHER" id="PTHR22916:SF3">
    <property type="entry name" value="UDP-GLCNAC:BETAGAL BETA-1,3-N-ACETYLGLUCOSAMINYLTRANSFERASE-LIKE PROTEIN 1"/>
    <property type="match status" value="1"/>
</dbReference>